<dbReference type="Gene3D" id="3.30.565.10">
    <property type="entry name" value="Histidine kinase-like ATPase, C-terminal domain"/>
    <property type="match status" value="1"/>
</dbReference>
<feature type="transmembrane region" description="Helical" evidence="6">
    <location>
        <begin position="311"/>
        <end position="333"/>
    </location>
</feature>
<dbReference type="SUPFAM" id="SSF55874">
    <property type="entry name" value="ATPase domain of HSP90 chaperone/DNA topoisomerase II/histidine kinase"/>
    <property type="match status" value="1"/>
</dbReference>
<gene>
    <name evidence="8" type="ORF">H3Z74_10065</name>
</gene>
<comment type="catalytic activity">
    <reaction evidence="1">
        <text>ATP + protein L-histidine = ADP + protein N-phospho-L-histidine.</text>
        <dbReference type="EC" id="2.7.13.3"/>
    </reaction>
</comment>
<feature type="transmembrane region" description="Helical" evidence="6">
    <location>
        <begin position="286"/>
        <end position="305"/>
    </location>
</feature>
<keyword evidence="3" id="KW-0808">Transferase</keyword>
<evidence type="ECO:0000256" key="5">
    <source>
        <dbReference type="ARBA" id="ARBA00023012"/>
    </source>
</evidence>
<keyword evidence="4" id="KW-0418">Kinase</keyword>
<reference evidence="8 9" key="1">
    <citation type="submission" date="2020-09" db="EMBL/GenBank/DDBJ databases">
        <title>Sphingomonas sp., a new species isolated from pork steak.</title>
        <authorList>
            <person name="Heidler von Heilborn D."/>
        </authorList>
    </citation>
    <scope>NUCLEOTIDE SEQUENCE [LARGE SCALE GENOMIC DNA]</scope>
    <source>
        <strain evidence="9">S8-3T</strain>
    </source>
</reference>
<evidence type="ECO:0000313" key="8">
    <source>
        <dbReference type="EMBL" id="QNQ11442.1"/>
    </source>
</evidence>
<feature type="domain" description="Histidine kinase" evidence="7">
    <location>
        <begin position="480"/>
        <end position="572"/>
    </location>
</feature>
<feature type="transmembrane region" description="Helical" evidence="6">
    <location>
        <begin position="139"/>
        <end position="160"/>
    </location>
</feature>
<dbReference type="PRINTS" id="PR00344">
    <property type="entry name" value="BCTRLSENSOR"/>
</dbReference>
<evidence type="ECO:0000313" key="9">
    <source>
        <dbReference type="Proteomes" id="UP000516148"/>
    </source>
</evidence>
<dbReference type="GO" id="GO:0000160">
    <property type="term" value="P:phosphorelay signal transduction system"/>
    <property type="evidence" value="ECO:0007669"/>
    <property type="project" value="UniProtKB-KW"/>
</dbReference>
<evidence type="ECO:0000256" key="4">
    <source>
        <dbReference type="ARBA" id="ARBA00022777"/>
    </source>
</evidence>
<protein>
    <recommendedName>
        <fullName evidence="2">histidine kinase</fullName>
        <ecNumber evidence="2">2.7.13.3</ecNumber>
    </recommendedName>
</protein>
<dbReference type="RefSeq" id="WP_187763723.1">
    <property type="nucleotide sequence ID" value="NZ_CP061038.1"/>
</dbReference>
<keyword evidence="9" id="KW-1185">Reference proteome</keyword>
<dbReference type="InterPro" id="IPR036890">
    <property type="entry name" value="HATPase_C_sf"/>
</dbReference>
<keyword evidence="6" id="KW-0472">Membrane</keyword>
<keyword evidence="6" id="KW-0812">Transmembrane</keyword>
<dbReference type="KEGG" id="spap:H3Z74_10065"/>
<proteinExistence type="predicted"/>
<organism evidence="8 9">
    <name type="scientific">Sphingomonas alpina</name>
    <dbReference type="NCBI Taxonomy" id="653931"/>
    <lineage>
        <taxon>Bacteria</taxon>
        <taxon>Pseudomonadati</taxon>
        <taxon>Pseudomonadota</taxon>
        <taxon>Alphaproteobacteria</taxon>
        <taxon>Sphingomonadales</taxon>
        <taxon>Sphingomonadaceae</taxon>
        <taxon>Sphingomonas</taxon>
    </lineage>
</organism>
<evidence type="ECO:0000256" key="6">
    <source>
        <dbReference type="SAM" id="Phobius"/>
    </source>
</evidence>
<dbReference type="SMART" id="SM00387">
    <property type="entry name" value="HATPase_c"/>
    <property type="match status" value="1"/>
</dbReference>
<dbReference type="PROSITE" id="PS50109">
    <property type="entry name" value="HIS_KIN"/>
    <property type="match status" value="1"/>
</dbReference>
<evidence type="ECO:0000256" key="3">
    <source>
        <dbReference type="ARBA" id="ARBA00022679"/>
    </source>
</evidence>
<keyword evidence="6" id="KW-1133">Transmembrane helix</keyword>
<feature type="transmembrane region" description="Helical" evidence="6">
    <location>
        <begin position="226"/>
        <end position="247"/>
    </location>
</feature>
<feature type="transmembrane region" description="Helical" evidence="6">
    <location>
        <begin position="201"/>
        <end position="219"/>
    </location>
</feature>
<dbReference type="InterPro" id="IPR050482">
    <property type="entry name" value="Sensor_HK_TwoCompSys"/>
</dbReference>
<feature type="transmembrane region" description="Helical" evidence="6">
    <location>
        <begin position="253"/>
        <end position="274"/>
    </location>
</feature>
<evidence type="ECO:0000256" key="2">
    <source>
        <dbReference type="ARBA" id="ARBA00012438"/>
    </source>
</evidence>
<dbReference type="Proteomes" id="UP000516148">
    <property type="component" value="Chromosome"/>
</dbReference>
<evidence type="ECO:0000259" key="7">
    <source>
        <dbReference type="PROSITE" id="PS50109"/>
    </source>
</evidence>
<dbReference type="Pfam" id="PF02518">
    <property type="entry name" value="HATPase_c"/>
    <property type="match status" value="1"/>
</dbReference>
<evidence type="ECO:0000256" key="1">
    <source>
        <dbReference type="ARBA" id="ARBA00000085"/>
    </source>
</evidence>
<name>A0A7H0LP39_9SPHN</name>
<accession>A0A7H0LP39</accession>
<dbReference type="PANTHER" id="PTHR24421:SF10">
    <property type="entry name" value="NITRATE_NITRITE SENSOR PROTEIN NARQ"/>
    <property type="match status" value="1"/>
</dbReference>
<dbReference type="InterPro" id="IPR004358">
    <property type="entry name" value="Sig_transdc_His_kin-like_C"/>
</dbReference>
<dbReference type="InterPro" id="IPR005467">
    <property type="entry name" value="His_kinase_dom"/>
</dbReference>
<dbReference type="EC" id="2.7.13.3" evidence="2"/>
<dbReference type="AlphaFoldDB" id="A0A7H0LP39"/>
<dbReference type="CDD" id="cd16917">
    <property type="entry name" value="HATPase_UhpB-NarQ-NarX-like"/>
    <property type="match status" value="1"/>
</dbReference>
<dbReference type="PANTHER" id="PTHR24421">
    <property type="entry name" value="NITRATE/NITRITE SENSOR PROTEIN NARX-RELATED"/>
    <property type="match status" value="1"/>
</dbReference>
<dbReference type="GO" id="GO:0004673">
    <property type="term" value="F:protein histidine kinase activity"/>
    <property type="evidence" value="ECO:0007669"/>
    <property type="project" value="UniProtKB-EC"/>
</dbReference>
<keyword evidence="5" id="KW-0902">Two-component regulatory system</keyword>
<feature type="transmembrane region" description="Helical" evidence="6">
    <location>
        <begin position="172"/>
        <end position="195"/>
    </location>
</feature>
<dbReference type="EMBL" id="CP061038">
    <property type="protein sequence ID" value="QNQ11442.1"/>
    <property type="molecule type" value="Genomic_DNA"/>
</dbReference>
<dbReference type="InterPro" id="IPR003594">
    <property type="entry name" value="HATPase_dom"/>
</dbReference>
<sequence>MRIVPRLRGWRRALAIILGVQLLFWGAYALIVAGLQPAGTLELYRLPAARALLASEQGQSSAFAAGLSGPALLRIPGWQPVILYPARASLLTRDETATGIEWSLTCLENPCPKAVTAYAGPFDPMDQAADWEKFLRFDMVWLVVATEIMMGAALLVLLPVNRFSRLQGITGLLLILVGVDAWLTTFGALSLPYGWFPLLRYGTEYLMLTMAALAVNGFVDWRPREAWAACGCFIVVFTILLGTMIAGASFAAIVPWLDAITLTLLLGYGVVALLRMGRTAPGPAIRVLAILLVALASIAFDLFLLPPPTGFALQASVLAPPLTMFGILFEIALQGHRLNQEAEEARSDLERQVLEQDASLLRSSQLLRHQERLIAIDAERQRLLRDMHDGVGGVLTHLLLDVRENRLTAPEIEQGLQSAVDDLRNMASAIDAGNEPIDEALAMFRERMVGRLVRSGIALDYRCTLPIPAPSLDVRRLLSLYRLLQEGIANTLRHASATRIDLAVEQGDDGAILVILSDDGTGFEPDSAAGAAGEGRGLANMRHRAAQMGGRLGIESAAGLGTQLTLAIPIAFAAGRKA</sequence>